<dbReference type="KEGG" id="slau:SLA_3357"/>
<dbReference type="RefSeq" id="WP_359873930.1">
    <property type="nucleotide sequence ID" value="NZ_JBEYHT010000006.1"/>
</dbReference>
<evidence type="ECO:0000313" key="4">
    <source>
        <dbReference type="Proteomes" id="UP000217676"/>
    </source>
</evidence>
<accession>A0A169NKD9</accession>
<name>A0A169NKD9_STRLU</name>
<dbReference type="Pfam" id="PF20087">
    <property type="entry name" value="DUF6479"/>
    <property type="match status" value="1"/>
</dbReference>
<sequence>MNTFLTGSAQITLAKGVWESGLAQVLGGLILVLVLIGAFAFGIWIKNRELPPPDPESQPHRPESELLPGEMSEYRRPAEMPHTDGEHRLMPYQLKDGGTSGTETSPDPPSEEKRKWGGISSGGFGSGGTGHGD</sequence>
<keyword evidence="4" id="KW-1185">Reference proteome</keyword>
<evidence type="ECO:0000256" key="2">
    <source>
        <dbReference type="SAM" id="Phobius"/>
    </source>
</evidence>
<feature type="compositionally biased region" description="Basic and acidic residues" evidence="1">
    <location>
        <begin position="72"/>
        <end position="89"/>
    </location>
</feature>
<dbReference type="EMBL" id="AP017424">
    <property type="protein sequence ID" value="BAU84268.1"/>
    <property type="molecule type" value="Genomic_DNA"/>
</dbReference>
<feature type="compositionally biased region" description="Gly residues" evidence="1">
    <location>
        <begin position="119"/>
        <end position="133"/>
    </location>
</feature>
<evidence type="ECO:0000256" key="1">
    <source>
        <dbReference type="SAM" id="MobiDB-lite"/>
    </source>
</evidence>
<dbReference type="Proteomes" id="UP000217676">
    <property type="component" value="Chromosome"/>
</dbReference>
<evidence type="ECO:0000313" key="3">
    <source>
        <dbReference type="EMBL" id="BAU84268.1"/>
    </source>
</evidence>
<gene>
    <name evidence="3" type="ORF">SLA_3357</name>
</gene>
<keyword evidence="2" id="KW-1133">Transmembrane helix</keyword>
<dbReference type="AlphaFoldDB" id="A0A169NKD9"/>
<evidence type="ECO:0008006" key="5">
    <source>
        <dbReference type="Google" id="ProtNLM"/>
    </source>
</evidence>
<feature type="region of interest" description="Disordered" evidence="1">
    <location>
        <begin position="47"/>
        <end position="133"/>
    </location>
</feature>
<feature type="compositionally biased region" description="Basic and acidic residues" evidence="1">
    <location>
        <begin position="47"/>
        <end position="64"/>
    </location>
</feature>
<keyword evidence="2" id="KW-0472">Membrane</keyword>
<organism evidence="3 4">
    <name type="scientific">Streptomyces laurentii</name>
    <dbReference type="NCBI Taxonomy" id="39478"/>
    <lineage>
        <taxon>Bacteria</taxon>
        <taxon>Bacillati</taxon>
        <taxon>Actinomycetota</taxon>
        <taxon>Actinomycetes</taxon>
        <taxon>Kitasatosporales</taxon>
        <taxon>Streptomycetaceae</taxon>
        <taxon>Streptomyces</taxon>
    </lineage>
</organism>
<reference evidence="3 4" key="1">
    <citation type="journal article" date="2016" name="Genome Announc.">
        <title>Complete Genome Sequence of Thiostrepton-Producing Streptomyces laurentii ATCC 31255.</title>
        <authorList>
            <person name="Doi K."/>
            <person name="Fujino Y."/>
            <person name="Nagayoshi Y."/>
            <person name="Ohshima T."/>
            <person name="Ogata S."/>
        </authorList>
    </citation>
    <scope>NUCLEOTIDE SEQUENCE [LARGE SCALE GENOMIC DNA]</scope>
    <source>
        <strain evidence="3 4">ATCC 31255</strain>
    </source>
</reference>
<proteinExistence type="predicted"/>
<dbReference type="InterPro" id="IPR045513">
    <property type="entry name" value="DUF6479"/>
</dbReference>
<keyword evidence="2" id="KW-0812">Transmembrane</keyword>
<protein>
    <recommendedName>
        <fullName evidence="5">Secreted protein</fullName>
    </recommendedName>
</protein>
<feature type="transmembrane region" description="Helical" evidence="2">
    <location>
        <begin position="22"/>
        <end position="45"/>
    </location>
</feature>